<protein>
    <recommendedName>
        <fullName evidence="4">DUF4956 domain-containing protein</fullName>
    </recommendedName>
</protein>
<name>A0A544QVV1_9FIRM</name>
<dbReference type="Proteomes" id="UP000317863">
    <property type="component" value="Unassembled WGS sequence"/>
</dbReference>
<evidence type="ECO:0000313" key="3">
    <source>
        <dbReference type="Proteomes" id="UP000317863"/>
    </source>
</evidence>
<evidence type="ECO:0000313" key="2">
    <source>
        <dbReference type="EMBL" id="TQQ84825.1"/>
    </source>
</evidence>
<dbReference type="AlphaFoldDB" id="A0A544QVV1"/>
<organism evidence="2 3">
    <name type="scientific">Peptacetobacter hominis</name>
    <dbReference type="NCBI Taxonomy" id="2743610"/>
    <lineage>
        <taxon>Bacteria</taxon>
        <taxon>Bacillati</taxon>
        <taxon>Bacillota</taxon>
        <taxon>Clostridia</taxon>
        <taxon>Peptostreptococcales</taxon>
        <taxon>Peptostreptococcaceae</taxon>
        <taxon>Peptacetobacter</taxon>
    </lineage>
</organism>
<reference evidence="2 3" key="1">
    <citation type="submission" date="2019-02" db="EMBL/GenBank/DDBJ databases">
        <title>Peptostreptococcaceae bacterium ZHW00191 nov., a new bacterium isolated from the human gut.</title>
        <authorList>
            <person name="Zhou H.-W."/>
            <person name="Chen X.-J."/>
        </authorList>
    </citation>
    <scope>NUCLEOTIDE SEQUENCE [LARGE SCALE GENOMIC DNA]</scope>
    <source>
        <strain evidence="2 3">ZHW00191</strain>
    </source>
</reference>
<evidence type="ECO:0008006" key="4">
    <source>
        <dbReference type="Google" id="ProtNLM"/>
    </source>
</evidence>
<sequence length="216" mass="23954">MSGFIENIKTIYMGMTASFSAADMVVVALSAAVIAVFIGLLYEVLYGDDVKNMKATLIVVSLSVAMVSMTTTSQIIIAILVFAVFSVIKMDAGNIKDSCFILWAISIGFACGIQFVPLAASISLIAGILLYVISFLEKKNHMYKIKIEYRNEIIEDEISDMIKSFDGKYNMTRKKITSDGNFETEYNIKMKKESMDFINSLGQINGVNFVDMCIEK</sequence>
<dbReference type="EMBL" id="SGJB01000006">
    <property type="protein sequence ID" value="TQQ84825.1"/>
    <property type="molecule type" value="Genomic_DNA"/>
</dbReference>
<feature type="transmembrane region" description="Helical" evidence="1">
    <location>
        <begin position="24"/>
        <end position="45"/>
    </location>
</feature>
<proteinExistence type="predicted"/>
<dbReference type="OrthoDB" id="9803265at2"/>
<keyword evidence="1" id="KW-1133">Transmembrane helix</keyword>
<evidence type="ECO:0000256" key="1">
    <source>
        <dbReference type="SAM" id="Phobius"/>
    </source>
</evidence>
<keyword evidence="1" id="KW-0812">Transmembrane</keyword>
<comment type="caution">
    <text evidence="2">The sequence shown here is derived from an EMBL/GenBank/DDBJ whole genome shotgun (WGS) entry which is preliminary data.</text>
</comment>
<dbReference type="RefSeq" id="WP_142535654.1">
    <property type="nucleotide sequence ID" value="NZ_SGJB01000006.1"/>
</dbReference>
<keyword evidence="3" id="KW-1185">Reference proteome</keyword>
<feature type="transmembrane region" description="Helical" evidence="1">
    <location>
        <begin position="100"/>
        <end position="133"/>
    </location>
</feature>
<keyword evidence="1" id="KW-0472">Membrane</keyword>
<feature type="transmembrane region" description="Helical" evidence="1">
    <location>
        <begin position="57"/>
        <end position="88"/>
    </location>
</feature>
<gene>
    <name evidence="2" type="ORF">EXD82_04155</name>
</gene>
<accession>A0A544QVV1</accession>